<accession>A0AAD5P0M4</accession>
<evidence type="ECO:0008006" key="8">
    <source>
        <dbReference type="Google" id="ProtNLM"/>
    </source>
</evidence>
<comment type="caution">
    <text evidence="6">The sequence shown here is derived from an EMBL/GenBank/DDBJ whole genome shotgun (WGS) entry which is preliminary data.</text>
</comment>
<dbReference type="AlphaFoldDB" id="A0AAD5P0M4"/>
<dbReference type="Proteomes" id="UP001064489">
    <property type="component" value="Chromosome 1"/>
</dbReference>
<evidence type="ECO:0000256" key="3">
    <source>
        <dbReference type="ARBA" id="ARBA00022801"/>
    </source>
</evidence>
<protein>
    <recommendedName>
        <fullName evidence="8">GPN-loop GTPase 1</fullName>
    </recommendedName>
</protein>
<dbReference type="PANTHER" id="PTHR21231">
    <property type="entry name" value="XPA-BINDING PROTEIN 1-RELATED"/>
    <property type="match status" value="1"/>
</dbReference>
<evidence type="ECO:0000256" key="5">
    <source>
        <dbReference type="SAM" id="MobiDB-lite"/>
    </source>
</evidence>
<feature type="compositionally biased region" description="Basic and acidic residues" evidence="5">
    <location>
        <begin position="427"/>
        <end position="447"/>
    </location>
</feature>
<keyword evidence="4" id="KW-0342">GTP-binding</keyword>
<reference evidence="6" key="2">
    <citation type="submission" date="2023-02" db="EMBL/GenBank/DDBJ databases">
        <authorList>
            <person name="Swenson N.G."/>
            <person name="Wegrzyn J.L."/>
            <person name="Mcevoy S.L."/>
        </authorList>
    </citation>
    <scope>NUCLEOTIDE SEQUENCE</scope>
    <source>
        <strain evidence="6">91603</strain>
        <tissue evidence="6">Leaf</tissue>
    </source>
</reference>
<dbReference type="InterPro" id="IPR004130">
    <property type="entry name" value="Gpn"/>
</dbReference>
<feature type="compositionally biased region" description="Basic and acidic residues" evidence="5">
    <location>
        <begin position="457"/>
        <end position="467"/>
    </location>
</feature>
<gene>
    <name evidence="6" type="ORF">LWI28_000136</name>
</gene>
<dbReference type="InterPro" id="IPR027417">
    <property type="entry name" value="P-loop_NTPase"/>
</dbReference>
<dbReference type="EMBL" id="JAJSOW010000003">
    <property type="protein sequence ID" value="KAI9193782.1"/>
    <property type="molecule type" value="Genomic_DNA"/>
</dbReference>
<dbReference type="GO" id="GO:0005525">
    <property type="term" value="F:GTP binding"/>
    <property type="evidence" value="ECO:0007669"/>
    <property type="project" value="UniProtKB-KW"/>
</dbReference>
<proteinExistence type="inferred from homology"/>
<dbReference type="PANTHER" id="PTHR21231:SF8">
    <property type="entry name" value="GPN-LOOP GTPASE 1"/>
    <property type="match status" value="1"/>
</dbReference>
<organism evidence="6 7">
    <name type="scientific">Acer negundo</name>
    <name type="common">Box elder</name>
    <dbReference type="NCBI Taxonomy" id="4023"/>
    <lineage>
        <taxon>Eukaryota</taxon>
        <taxon>Viridiplantae</taxon>
        <taxon>Streptophyta</taxon>
        <taxon>Embryophyta</taxon>
        <taxon>Tracheophyta</taxon>
        <taxon>Spermatophyta</taxon>
        <taxon>Magnoliopsida</taxon>
        <taxon>eudicotyledons</taxon>
        <taxon>Gunneridae</taxon>
        <taxon>Pentapetalae</taxon>
        <taxon>rosids</taxon>
        <taxon>malvids</taxon>
        <taxon>Sapindales</taxon>
        <taxon>Sapindaceae</taxon>
        <taxon>Hippocastanoideae</taxon>
        <taxon>Acereae</taxon>
        <taxon>Acer</taxon>
    </lineage>
</organism>
<feature type="region of interest" description="Disordered" evidence="5">
    <location>
        <begin position="107"/>
        <end position="135"/>
    </location>
</feature>
<feature type="compositionally biased region" description="Basic and acidic residues" evidence="5">
    <location>
        <begin position="120"/>
        <end position="135"/>
    </location>
</feature>
<sequence length="513" mass="57868">MNLEFTYFAPFKRTSRSCFASRNHHAPLRASLLGGKTPSQNQKPETHFNDIQTKEIILYLPNLQRDTLFHRRQDLLLSSPAFPLPSFCRDIAKMDIDSEFRNINIKEAEDGTSTQMDTEESSKVNAKDKDKEELTESMDKLHVEESSSGLASSSSINFKKKPVIILVVGMAGSGKTTFLHRLICHTQASNIRGYVMNLDPAIMTLPYGANIDIRDTVRYKEVMKQFNLGPNGGILTSLNLFATKFDEVVSLIEKRADQLDYVLVDTPGQIEIFTWSASGAIITEAFASTFPTIVTYVVDTPRSASPTTFMSNMLYACSILYKTRLPLVLAFNKIDVAQHEFALEWMQDFQAFQAASNSDSSYSASLTQSLSLALEEFYTNLRSVGVSAVSGAGMDDFFKAIDASTEEYMETYKAELDKRRAEKLRLEEEQRKESMDKLRRDMEKSRGDTVVLSTGLKDNEAKGRTMMDEEEEEEEEVDLIDEDDDDDDYDRSSEDDDVIGEDEDEQVGGFTFK</sequence>
<evidence type="ECO:0000256" key="4">
    <source>
        <dbReference type="ARBA" id="ARBA00023134"/>
    </source>
</evidence>
<evidence type="ECO:0000313" key="7">
    <source>
        <dbReference type="Proteomes" id="UP001064489"/>
    </source>
</evidence>
<keyword evidence="7" id="KW-1185">Reference proteome</keyword>
<evidence type="ECO:0000313" key="6">
    <source>
        <dbReference type="EMBL" id="KAI9193782.1"/>
    </source>
</evidence>
<keyword evidence="2" id="KW-0547">Nucleotide-binding</keyword>
<dbReference type="Pfam" id="PF03029">
    <property type="entry name" value="ATP_bind_1"/>
    <property type="match status" value="1"/>
</dbReference>
<dbReference type="FunFam" id="3.40.50.300:FF:000817">
    <property type="entry name" value="GPN-loop GTPase 1"/>
    <property type="match status" value="1"/>
</dbReference>
<dbReference type="Gene3D" id="3.40.50.300">
    <property type="entry name" value="P-loop containing nucleotide triphosphate hydrolases"/>
    <property type="match status" value="1"/>
</dbReference>
<evidence type="ECO:0000256" key="1">
    <source>
        <dbReference type="ARBA" id="ARBA00005290"/>
    </source>
</evidence>
<comment type="similarity">
    <text evidence="1">Belongs to the GPN-loop GTPase family.</text>
</comment>
<feature type="compositionally biased region" description="Acidic residues" evidence="5">
    <location>
        <begin position="468"/>
        <end position="506"/>
    </location>
</feature>
<name>A0AAD5P0M4_ACENE</name>
<keyword evidence="3" id="KW-0378">Hydrolase</keyword>
<dbReference type="CDD" id="cd17870">
    <property type="entry name" value="GPN1"/>
    <property type="match status" value="1"/>
</dbReference>
<feature type="region of interest" description="Disordered" evidence="5">
    <location>
        <begin position="427"/>
        <end position="513"/>
    </location>
</feature>
<evidence type="ECO:0000256" key="2">
    <source>
        <dbReference type="ARBA" id="ARBA00022741"/>
    </source>
</evidence>
<dbReference type="InterPro" id="IPR030230">
    <property type="entry name" value="Gpn1/Npa3/XAB1"/>
</dbReference>
<dbReference type="SUPFAM" id="SSF52540">
    <property type="entry name" value="P-loop containing nucleoside triphosphate hydrolases"/>
    <property type="match status" value="1"/>
</dbReference>
<reference evidence="6" key="1">
    <citation type="journal article" date="2022" name="Plant J.">
        <title>Strategies of tolerance reflected in two North American maple genomes.</title>
        <authorList>
            <person name="McEvoy S.L."/>
            <person name="Sezen U.U."/>
            <person name="Trouern-Trend A."/>
            <person name="McMahon S.M."/>
            <person name="Schaberg P.G."/>
            <person name="Yang J."/>
            <person name="Wegrzyn J.L."/>
            <person name="Swenson N.G."/>
        </authorList>
    </citation>
    <scope>NUCLEOTIDE SEQUENCE</scope>
    <source>
        <strain evidence="6">91603</strain>
    </source>
</reference>
<dbReference type="GO" id="GO:0003924">
    <property type="term" value="F:GTPase activity"/>
    <property type="evidence" value="ECO:0007669"/>
    <property type="project" value="InterPro"/>
</dbReference>